<dbReference type="EMBL" id="JAVRBK010000002">
    <property type="protein sequence ID" value="KAK5647801.1"/>
    <property type="molecule type" value="Genomic_DNA"/>
</dbReference>
<feature type="transmembrane region" description="Helical" evidence="1">
    <location>
        <begin position="138"/>
        <end position="160"/>
    </location>
</feature>
<accession>A0AAN7VMA9</accession>
<evidence type="ECO:0000313" key="2">
    <source>
        <dbReference type="EMBL" id="KAK5647801.1"/>
    </source>
</evidence>
<keyword evidence="1" id="KW-0472">Membrane</keyword>
<organism evidence="2 3">
    <name type="scientific">Pyrocoelia pectoralis</name>
    <dbReference type="NCBI Taxonomy" id="417401"/>
    <lineage>
        <taxon>Eukaryota</taxon>
        <taxon>Metazoa</taxon>
        <taxon>Ecdysozoa</taxon>
        <taxon>Arthropoda</taxon>
        <taxon>Hexapoda</taxon>
        <taxon>Insecta</taxon>
        <taxon>Pterygota</taxon>
        <taxon>Neoptera</taxon>
        <taxon>Endopterygota</taxon>
        <taxon>Coleoptera</taxon>
        <taxon>Polyphaga</taxon>
        <taxon>Elateriformia</taxon>
        <taxon>Elateroidea</taxon>
        <taxon>Lampyridae</taxon>
        <taxon>Lampyrinae</taxon>
        <taxon>Pyrocoelia</taxon>
    </lineage>
</organism>
<keyword evidence="3" id="KW-1185">Reference proteome</keyword>
<name>A0AAN7VMA9_9COLE</name>
<gene>
    <name evidence="2" type="ORF">RI129_002693</name>
</gene>
<dbReference type="AlphaFoldDB" id="A0AAN7VMA9"/>
<keyword evidence="1" id="KW-1133">Transmembrane helix</keyword>
<comment type="caution">
    <text evidence="2">The sequence shown here is derived from an EMBL/GenBank/DDBJ whole genome shotgun (WGS) entry which is preliminary data.</text>
</comment>
<dbReference type="Proteomes" id="UP001329430">
    <property type="component" value="Chromosome 2"/>
</dbReference>
<keyword evidence="1" id="KW-0812">Transmembrane</keyword>
<proteinExistence type="predicted"/>
<sequence>MLFYIPRQKWTESKPPQELSIVIYIILTETSSVTKSEVDIVDNVIHRGKVLNASTSWIAGEFQHQTTDTRKVFLIGDNAVSWSKRLNVTIKNRSLKTNTTYTIITVLINEFKHFQRYSIYKFTASTQSEGKGFVLQPMYIIMIILVLISLPLLVCCILRLKRDQCTPNDCLLCFVFSICIGRSSCE</sequence>
<evidence type="ECO:0000256" key="1">
    <source>
        <dbReference type="SAM" id="Phobius"/>
    </source>
</evidence>
<reference evidence="2 3" key="1">
    <citation type="journal article" date="2024" name="Insects">
        <title>An Improved Chromosome-Level Genome Assembly of the Firefly Pyrocoelia pectoralis.</title>
        <authorList>
            <person name="Fu X."/>
            <person name="Meyer-Rochow V.B."/>
            <person name="Ballantyne L."/>
            <person name="Zhu X."/>
        </authorList>
    </citation>
    <scope>NUCLEOTIDE SEQUENCE [LARGE SCALE GENOMIC DNA]</scope>
    <source>
        <strain evidence="2">XCY_ONT2</strain>
    </source>
</reference>
<evidence type="ECO:0000313" key="3">
    <source>
        <dbReference type="Proteomes" id="UP001329430"/>
    </source>
</evidence>
<protein>
    <submittedName>
        <fullName evidence="2">Uncharacterized protein</fullName>
    </submittedName>
</protein>